<reference evidence="1 2" key="1">
    <citation type="submission" date="2016-11" db="EMBL/GenBank/DDBJ databases">
        <authorList>
            <person name="Jaros S."/>
            <person name="Januszkiewicz K."/>
            <person name="Wedrychowicz H."/>
        </authorList>
    </citation>
    <scope>NUCLEOTIDE SEQUENCE [LARGE SCALE GENOMIC DNA]</scope>
</reference>
<accession>A0A2X0MNH1</accession>
<evidence type="ECO:0000313" key="1">
    <source>
        <dbReference type="EMBL" id="SGY40063.1"/>
    </source>
</evidence>
<gene>
    <name evidence="1" type="primary">BQ5605_C003g02317</name>
    <name evidence="1" type="ORF">BQ5605_C003G02317</name>
</gene>
<name>A0A2X0MNH1_9BASI</name>
<keyword evidence="2" id="KW-1185">Reference proteome</keyword>
<protein>
    <submittedName>
        <fullName evidence="1">BQ5605_C003g02317 protein</fullName>
    </submittedName>
</protein>
<proteinExistence type="predicted"/>
<organism evidence="1 2">
    <name type="scientific">Microbotryum silenes-dioicae</name>
    <dbReference type="NCBI Taxonomy" id="796604"/>
    <lineage>
        <taxon>Eukaryota</taxon>
        <taxon>Fungi</taxon>
        <taxon>Dikarya</taxon>
        <taxon>Basidiomycota</taxon>
        <taxon>Pucciniomycotina</taxon>
        <taxon>Microbotryomycetes</taxon>
        <taxon>Microbotryales</taxon>
        <taxon>Microbotryaceae</taxon>
        <taxon>Microbotryum</taxon>
    </lineage>
</organism>
<dbReference type="Proteomes" id="UP000249464">
    <property type="component" value="Unassembled WGS sequence"/>
</dbReference>
<evidence type="ECO:0000313" key="2">
    <source>
        <dbReference type="Proteomes" id="UP000249464"/>
    </source>
</evidence>
<sequence>MAHRPGRGHRQSTWTRRRKQLHTKIYLGQIEFMLHTGNRFVRELASDEAPSPAKEWVLRLCLPPGRDRRTHNTPQPSYIEHGDGVLICVSDSNPQVLTLQVRGDRCPDGRPKQQGAVSACSVPPRCLSVTHS</sequence>
<dbReference type="AlphaFoldDB" id="A0A2X0MNH1"/>
<dbReference type="EMBL" id="FQNC01000042">
    <property type="protein sequence ID" value="SGY40063.1"/>
    <property type="molecule type" value="Genomic_DNA"/>
</dbReference>